<dbReference type="Pfam" id="PF02780">
    <property type="entry name" value="Transketolase_C"/>
    <property type="match status" value="1"/>
</dbReference>
<dbReference type="NCBIfam" id="NF006667">
    <property type="entry name" value="PRK09212.1"/>
    <property type="match status" value="1"/>
</dbReference>
<evidence type="ECO:0000259" key="4">
    <source>
        <dbReference type="SMART" id="SM00861"/>
    </source>
</evidence>
<gene>
    <name evidence="5" type="primary">bfmBAB_6</name>
    <name evidence="5" type="ORF">DSM104329_05431</name>
</gene>
<reference evidence="5" key="1">
    <citation type="journal article" date="2022" name="Int. J. Syst. Evol. Microbiol.">
        <title>Pseudomonas aegrilactucae sp. nov. and Pseudomonas morbosilactucae sp. nov., pathogens causing bacterial rot of lettuce in Japan.</title>
        <authorList>
            <person name="Sawada H."/>
            <person name="Fujikawa T."/>
            <person name="Satou M."/>
        </authorList>
    </citation>
    <scope>NUCLEOTIDE SEQUENCE</scope>
    <source>
        <strain evidence="5">0166_1</strain>
    </source>
</reference>
<dbReference type="Pfam" id="PF02779">
    <property type="entry name" value="Transket_pyr"/>
    <property type="match status" value="1"/>
</dbReference>
<dbReference type="InterPro" id="IPR005475">
    <property type="entry name" value="Transketolase-like_Pyr-bd"/>
</dbReference>
<dbReference type="KEGG" id="sbae:DSM104329_05431"/>
<name>A0A9E7C6H2_9ACTN</name>
<dbReference type="FunFam" id="3.40.50.970:FF:000001">
    <property type="entry name" value="Pyruvate dehydrogenase E1 beta subunit"/>
    <property type="match status" value="1"/>
</dbReference>
<protein>
    <submittedName>
        <fullName evidence="5">2-oxoisovalerate dehydrogenase subunit beta</fullName>
        <ecNumber evidence="5">1.2.4.4</ecNumber>
    </submittedName>
</protein>
<comment type="cofactor">
    <cofactor evidence="1">
        <name>thiamine diphosphate</name>
        <dbReference type="ChEBI" id="CHEBI:58937"/>
    </cofactor>
</comment>
<organism evidence="5 6">
    <name type="scientific">Capillimicrobium parvum</name>
    <dbReference type="NCBI Taxonomy" id="2884022"/>
    <lineage>
        <taxon>Bacteria</taxon>
        <taxon>Bacillati</taxon>
        <taxon>Actinomycetota</taxon>
        <taxon>Thermoleophilia</taxon>
        <taxon>Solirubrobacterales</taxon>
        <taxon>Capillimicrobiaceae</taxon>
        <taxon>Capillimicrobium</taxon>
    </lineage>
</organism>
<keyword evidence="2 5" id="KW-0560">Oxidoreductase</keyword>
<dbReference type="Gene3D" id="3.40.50.970">
    <property type="match status" value="1"/>
</dbReference>
<evidence type="ECO:0000256" key="3">
    <source>
        <dbReference type="ARBA" id="ARBA00023052"/>
    </source>
</evidence>
<dbReference type="AlphaFoldDB" id="A0A9E7C6H2"/>
<accession>A0A9E7C6H2</accession>
<proteinExistence type="predicted"/>
<feature type="domain" description="Transketolase-like pyrimidine-binding" evidence="4">
    <location>
        <begin position="1"/>
        <end position="176"/>
    </location>
</feature>
<keyword evidence="3" id="KW-0786">Thiamine pyrophosphate</keyword>
<dbReference type="Gene3D" id="3.40.50.920">
    <property type="match status" value="1"/>
</dbReference>
<evidence type="ECO:0000256" key="1">
    <source>
        <dbReference type="ARBA" id="ARBA00001964"/>
    </source>
</evidence>
<dbReference type="EC" id="1.2.4.4" evidence="5"/>
<dbReference type="GO" id="GO:0000287">
    <property type="term" value="F:magnesium ion binding"/>
    <property type="evidence" value="ECO:0007669"/>
    <property type="project" value="UniProtKB-ARBA"/>
</dbReference>
<dbReference type="RefSeq" id="WP_259313010.1">
    <property type="nucleotide sequence ID" value="NZ_CP087164.1"/>
</dbReference>
<evidence type="ECO:0000313" key="5">
    <source>
        <dbReference type="EMBL" id="UGS38999.1"/>
    </source>
</evidence>
<sequence length="330" mass="34878">MEFRQAIRDALDEELARDERVIFFGEDVARPGGVFAVTPGLQEAHGSDRVFDTPISELALAGAAFGSAVCGARPVIEIMFGDFLPLAMDSLVNQAAKYWYLSNEQASVPLVVRSAIGAGGRFGAIHSQNPASWFTNVPGLKVVAPSTPGDAKALLKAAIRDDNPVLFLEHKRLYSLKDDAPAAEPAEIGVAAVRRTGGDVTIVSAMKGVHDCLAAAELLAESGIEAEVIDLRTLRPLDSGTVLESLARTNRLVVVEEGPMTGGWAGEILSLAIENALEHIDDAYRIATADTPIPYSPTLEDAFLPSAQSIASNIRSRLGVSTAEAVGFTG</sequence>
<keyword evidence="6" id="KW-1185">Reference proteome</keyword>
<dbReference type="CDD" id="cd07036">
    <property type="entry name" value="TPP_PYR_E1-PDHc-beta_like"/>
    <property type="match status" value="1"/>
</dbReference>
<evidence type="ECO:0000313" key="6">
    <source>
        <dbReference type="Proteomes" id="UP001162834"/>
    </source>
</evidence>
<evidence type="ECO:0000256" key="2">
    <source>
        <dbReference type="ARBA" id="ARBA00023002"/>
    </source>
</evidence>
<dbReference type="SUPFAM" id="SSF52518">
    <property type="entry name" value="Thiamin diphosphate-binding fold (THDP-binding)"/>
    <property type="match status" value="1"/>
</dbReference>
<dbReference type="InterPro" id="IPR033248">
    <property type="entry name" value="Transketolase_C"/>
</dbReference>
<dbReference type="SUPFAM" id="SSF52922">
    <property type="entry name" value="TK C-terminal domain-like"/>
    <property type="match status" value="1"/>
</dbReference>
<dbReference type="InterPro" id="IPR029061">
    <property type="entry name" value="THDP-binding"/>
</dbReference>
<dbReference type="PANTHER" id="PTHR43257">
    <property type="entry name" value="PYRUVATE DEHYDROGENASE E1 COMPONENT BETA SUBUNIT"/>
    <property type="match status" value="1"/>
</dbReference>
<dbReference type="InterPro" id="IPR009014">
    <property type="entry name" value="Transketo_C/PFOR_II"/>
</dbReference>
<dbReference type="Proteomes" id="UP001162834">
    <property type="component" value="Chromosome"/>
</dbReference>
<dbReference type="EMBL" id="CP087164">
    <property type="protein sequence ID" value="UGS38999.1"/>
    <property type="molecule type" value="Genomic_DNA"/>
</dbReference>
<dbReference type="PANTHER" id="PTHR43257:SF2">
    <property type="entry name" value="PYRUVATE DEHYDROGENASE E1 COMPONENT SUBUNIT BETA"/>
    <property type="match status" value="1"/>
</dbReference>
<dbReference type="GO" id="GO:0003863">
    <property type="term" value="F:branched-chain 2-oxo acid dehydrogenase activity"/>
    <property type="evidence" value="ECO:0007669"/>
    <property type="project" value="UniProtKB-EC"/>
</dbReference>
<dbReference type="SMART" id="SM00861">
    <property type="entry name" value="Transket_pyr"/>
    <property type="match status" value="1"/>
</dbReference>